<evidence type="ECO:0000313" key="1">
    <source>
        <dbReference type="EMBL" id="JAH57238.1"/>
    </source>
</evidence>
<protein>
    <submittedName>
        <fullName evidence="1">Uncharacterized protein</fullName>
    </submittedName>
</protein>
<reference evidence="1" key="2">
    <citation type="journal article" date="2015" name="Fish Shellfish Immunol.">
        <title>Early steps in the European eel (Anguilla anguilla)-Vibrio vulnificus interaction in the gills: Role of the RtxA13 toxin.</title>
        <authorList>
            <person name="Callol A."/>
            <person name="Pajuelo D."/>
            <person name="Ebbesson L."/>
            <person name="Teles M."/>
            <person name="MacKenzie S."/>
            <person name="Amaro C."/>
        </authorList>
    </citation>
    <scope>NUCLEOTIDE SEQUENCE</scope>
</reference>
<accession>A0A0E9TWZ1</accession>
<dbReference type="EMBL" id="GBXM01051339">
    <property type="protein sequence ID" value="JAH57238.1"/>
    <property type="molecule type" value="Transcribed_RNA"/>
</dbReference>
<reference evidence="1" key="1">
    <citation type="submission" date="2014-11" db="EMBL/GenBank/DDBJ databases">
        <authorList>
            <person name="Amaro Gonzalez C."/>
        </authorList>
    </citation>
    <scope>NUCLEOTIDE SEQUENCE</scope>
</reference>
<sequence length="55" mass="5982">MKLIGQNMDLYSCHMYSQSHYLNKPSISTGLGGTGGSVDMCSANQQRVRQGVTVM</sequence>
<proteinExistence type="predicted"/>
<name>A0A0E9TWZ1_ANGAN</name>
<organism evidence="1">
    <name type="scientific">Anguilla anguilla</name>
    <name type="common">European freshwater eel</name>
    <name type="synonym">Muraena anguilla</name>
    <dbReference type="NCBI Taxonomy" id="7936"/>
    <lineage>
        <taxon>Eukaryota</taxon>
        <taxon>Metazoa</taxon>
        <taxon>Chordata</taxon>
        <taxon>Craniata</taxon>
        <taxon>Vertebrata</taxon>
        <taxon>Euteleostomi</taxon>
        <taxon>Actinopterygii</taxon>
        <taxon>Neopterygii</taxon>
        <taxon>Teleostei</taxon>
        <taxon>Anguilliformes</taxon>
        <taxon>Anguillidae</taxon>
        <taxon>Anguilla</taxon>
    </lineage>
</organism>
<dbReference type="AlphaFoldDB" id="A0A0E9TWZ1"/>